<dbReference type="InterPro" id="IPR001810">
    <property type="entry name" value="F-box_dom"/>
</dbReference>
<evidence type="ECO:0000259" key="4">
    <source>
        <dbReference type="PROSITE" id="PS50181"/>
    </source>
</evidence>
<evidence type="ECO:0000256" key="1">
    <source>
        <dbReference type="ARBA" id="ARBA00022574"/>
    </source>
</evidence>
<keyword evidence="2" id="KW-0677">Repeat</keyword>
<dbReference type="InterPro" id="IPR019775">
    <property type="entry name" value="WD40_repeat_CS"/>
</dbReference>
<keyword evidence="1 3" id="KW-0853">WD repeat</keyword>
<keyword evidence="6" id="KW-1185">Reference proteome</keyword>
<dbReference type="EMBL" id="BTRK01000002">
    <property type="protein sequence ID" value="GMR36430.1"/>
    <property type="molecule type" value="Genomic_DNA"/>
</dbReference>
<feature type="non-terminal residue" evidence="5">
    <location>
        <position position="1"/>
    </location>
</feature>
<dbReference type="SUPFAM" id="SSF50978">
    <property type="entry name" value="WD40 repeat-like"/>
    <property type="match status" value="1"/>
</dbReference>
<sequence>SLLPLFFPFNPSFHLCLRTWAQSKRVVEMRIDSLDALPPELLQSIFGHLPAHFCLSTVARVCPLFYRLVHDENWWNGRKKAVGVVLDEREERRDNFSLQRVICSGEREEDRWRKLSTQTMYSISGGHYGAINTCKLYTEMSGGKRCVSAGRDRTIRLWDLDRVVTEAVLTEEEEEEGETSNVRVVSGREKKEILHSVDDAHGGWIWIVTRPNSSNVTYSCGWDNMVKRWQITPSGMKESGGISLSSAVLGLDWIDGSENELISTTFLRRVSLLDVREKMMECKDEHSEHRNAVIGVTSKGKYVYSWGEDRLVVLSDIRNLSSPVAKVTIPRAYASQLSIGPTSVVAGTMKGECFYLDPINLETWGSFDVQEVCEGTASKISANPLRGIINTGHSLVTLSKLGKLNALSYGLKPRSLIDSLKLDGEPSKVDYMNDDVIVSMGDGRLVYWSKP</sequence>
<name>A0AAN4ZEY7_9BILA</name>
<evidence type="ECO:0000313" key="6">
    <source>
        <dbReference type="Proteomes" id="UP001328107"/>
    </source>
</evidence>
<dbReference type="Gene3D" id="1.20.1280.50">
    <property type="match status" value="1"/>
</dbReference>
<accession>A0AAN4ZEY7</accession>
<dbReference type="InterPro" id="IPR015943">
    <property type="entry name" value="WD40/YVTN_repeat-like_dom_sf"/>
</dbReference>
<dbReference type="InterPro" id="IPR036047">
    <property type="entry name" value="F-box-like_dom_sf"/>
</dbReference>
<dbReference type="InterPro" id="IPR036322">
    <property type="entry name" value="WD40_repeat_dom_sf"/>
</dbReference>
<reference evidence="6" key="1">
    <citation type="submission" date="2022-10" db="EMBL/GenBank/DDBJ databases">
        <title>Genome assembly of Pristionchus species.</title>
        <authorList>
            <person name="Yoshida K."/>
            <person name="Sommer R.J."/>
        </authorList>
    </citation>
    <scope>NUCLEOTIDE SEQUENCE [LARGE SCALE GENOMIC DNA]</scope>
    <source>
        <strain evidence="6">RS5460</strain>
    </source>
</reference>
<dbReference type="Gene3D" id="2.130.10.10">
    <property type="entry name" value="YVTN repeat-like/Quinoprotein amine dehydrogenase"/>
    <property type="match status" value="1"/>
</dbReference>
<feature type="domain" description="F-box" evidence="4">
    <location>
        <begin position="31"/>
        <end position="78"/>
    </location>
</feature>
<dbReference type="InterPro" id="IPR001680">
    <property type="entry name" value="WD40_rpt"/>
</dbReference>
<dbReference type="AlphaFoldDB" id="A0AAN4ZEY7"/>
<dbReference type="Proteomes" id="UP001328107">
    <property type="component" value="Unassembled WGS sequence"/>
</dbReference>
<dbReference type="PROSITE" id="PS50181">
    <property type="entry name" value="FBOX"/>
    <property type="match status" value="1"/>
</dbReference>
<protein>
    <recommendedName>
        <fullName evidence="4">F-box domain-containing protein</fullName>
    </recommendedName>
</protein>
<gene>
    <name evidence="5" type="ORF">PMAYCL1PPCAC_06625</name>
</gene>
<feature type="repeat" description="WD" evidence="3">
    <location>
        <begin position="124"/>
        <end position="161"/>
    </location>
</feature>
<dbReference type="Pfam" id="PF12937">
    <property type="entry name" value="F-box-like"/>
    <property type="match status" value="1"/>
</dbReference>
<evidence type="ECO:0000256" key="2">
    <source>
        <dbReference type="ARBA" id="ARBA00022737"/>
    </source>
</evidence>
<dbReference type="PANTHER" id="PTHR19855">
    <property type="entry name" value="WD40 REPEAT PROTEIN 12, 37"/>
    <property type="match status" value="1"/>
</dbReference>
<feature type="non-terminal residue" evidence="5">
    <location>
        <position position="451"/>
    </location>
</feature>
<evidence type="ECO:0000313" key="5">
    <source>
        <dbReference type="EMBL" id="GMR36430.1"/>
    </source>
</evidence>
<comment type="caution">
    <text evidence="5">The sequence shown here is derived from an EMBL/GenBank/DDBJ whole genome shotgun (WGS) entry which is preliminary data.</text>
</comment>
<dbReference type="PANTHER" id="PTHR19855:SF34">
    <property type="entry name" value="F-BOX_WD REPEAT-CONTAINING PROTEIN 9"/>
    <property type="match status" value="1"/>
</dbReference>
<organism evidence="5 6">
    <name type="scientific">Pristionchus mayeri</name>
    <dbReference type="NCBI Taxonomy" id="1317129"/>
    <lineage>
        <taxon>Eukaryota</taxon>
        <taxon>Metazoa</taxon>
        <taxon>Ecdysozoa</taxon>
        <taxon>Nematoda</taxon>
        <taxon>Chromadorea</taxon>
        <taxon>Rhabditida</taxon>
        <taxon>Rhabditina</taxon>
        <taxon>Diplogasteromorpha</taxon>
        <taxon>Diplogasteroidea</taxon>
        <taxon>Neodiplogasteridae</taxon>
        <taxon>Pristionchus</taxon>
    </lineage>
</organism>
<dbReference type="PROSITE" id="PS00678">
    <property type="entry name" value="WD_REPEATS_1"/>
    <property type="match status" value="1"/>
</dbReference>
<dbReference type="SMART" id="SM00320">
    <property type="entry name" value="WD40"/>
    <property type="match status" value="3"/>
</dbReference>
<dbReference type="PROSITE" id="PS50082">
    <property type="entry name" value="WD_REPEATS_2"/>
    <property type="match status" value="1"/>
</dbReference>
<proteinExistence type="predicted"/>
<evidence type="ECO:0000256" key="3">
    <source>
        <dbReference type="PROSITE-ProRule" id="PRU00221"/>
    </source>
</evidence>
<dbReference type="SMART" id="SM00256">
    <property type="entry name" value="FBOX"/>
    <property type="match status" value="1"/>
</dbReference>
<dbReference type="SUPFAM" id="SSF81383">
    <property type="entry name" value="F-box domain"/>
    <property type="match status" value="1"/>
</dbReference>